<evidence type="ECO:0000256" key="1">
    <source>
        <dbReference type="ARBA" id="ARBA00009013"/>
    </source>
</evidence>
<gene>
    <name evidence="5" type="ORF">GCM10010302_31400</name>
</gene>
<dbReference type="SUPFAM" id="SSF52091">
    <property type="entry name" value="SpoIIaa-like"/>
    <property type="match status" value="2"/>
</dbReference>
<evidence type="ECO:0000259" key="4">
    <source>
        <dbReference type="PROSITE" id="PS50801"/>
    </source>
</evidence>
<dbReference type="Pfam" id="PF13466">
    <property type="entry name" value="STAS_2"/>
    <property type="match status" value="1"/>
</dbReference>
<proteinExistence type="inferred from homology"/>
<dbReference type="RefSeq" id="WP_344158723.1">
    <property type="nucleotide sequence ID" value="NZ_BAAABV010000015.1"/>
</dbReference>
<sequence>MTCQPERVAVVFESGPQRVLAQVSGEIDMDEAAGLREELTAALNASGTGLDIDLAGVTFCDSSGLHVLLEVDQRARADGKTVVLTALSRPVARLLHVCGVEGVLTVRAPVLWVKHRRYGPTVHLTPVGRLDESTGLALEEATAALEGVDVVACDMQELALLDVTGLHALIGVARRLDARGIAFFVYNWQPQPRGLLDLVDQQNPRAERPTRLLRRLQDFAAAARTAGAAKAADASRTGPGSGPGPGPGPGRPGRLLRHI</sequence>
<accession>A0ABP3F0X4</accession>
<dbReference type="NCBIfam" id="TIGR00377">
    <property type="entry name" value="ant_ant_sig"/>
    <property type="match status" value="1"/>
</dbReference>
<evidence type="ECO:0000256" key="3">
    <source>
        <dbReference type="SAM" id="MobiDB-lite"/>
    </source>
</evidence>
<feature type="domain" description="STAS" evidence="4">
    <location>
        <begin position="8"/>
        <end position="100"/>
    </location>
</feature>
<evidence type="ECO:0000313" key="5">
    <source>
        <dbReference type="EMBL" id="GAA0290565.1"/>
    </source>
</evidence>
<comment type="similarity">
    <text evidence="1 2">Belongs to the anti-sigma-factor antagonist family.</text>
</comment>
<dbReference type="InterPro" id="IPR002645">
    <property type="entry name" value="STAS_dom"/>
</dbReference>
<dbReference type="InterPro" id="IPR058548">
    <property type="entry name" value="MlaB-like_STAS"/>
</dbReference>
<dbReference type="Proteomes" id="UP001501867">
    <property type="component" value="Unassembled WGS sequence"/>
</dbReference>
<reference evidence="6" key="1">
    <citation type="journal article" date="2019" name="Int. J. Syst. Evol. Microbiol.">
        <title>The Global Catalogue of Microorganisms (GCM) 10K type strain sequencing project: providing services to taxonomists for standard genome sequencing and annotation.</title>
        <authorList>
            <consortium name="The Broad Institute Genomics Platform"/>
            <consortium name="The Broad Institute Genome Sequencing Center for Infectious Disease"/>
            <person name="Wu L."/>
            <person name="Ma J."/>
        </authorList>
    </citation>
    <scope>NUCLEOTIDE SEQUENCE [LARGE SCALE GENOMIC DNA]</scope>
    <source>
        <strain evidence="6">JCM 4505</strain>
    </source>
</reference>
<dbReference type="CDD" id="cd07043">
    <property type="entry name" value="STAS_anti-anti-sigma_factors"/>
    <property type="match status" value="2"/>
</dbReference>
<evidence type="ECO:0000313" key="6">
    <source>
        <dbReference type="Proteomes" id="UP001501867"/>
    </source>
</evidence>
<dbReference type="PANTHER" id="PTHR33495">
    <property type="entry name" value="ANTI-SIGMA FACTOR ANTAGONIST TM_1081-RELATED-RELATED"/>
    <property type="match status" value="1"/>
</dbReference>
<dbReference type="InterPro" id="IPR036513">
    <property type="entry name" value="STAS_dom_sf"/>
</dbReference>
<dbReference type="PROSITE" id="PS50801">
    <property type="entry name" value="STAS"/>
    <property type="match status" value="2"/>
</dbReference>
<comment type="caution">
    <text evidence="5">The sequence shown here is derived from an EMBL/GenBank/DDBJ whole genome shotgun (WGS) entry which is preliminary data.</text>
</comment>
<evidence type="ECO:0000256" key="2">
    <source>
        <dbReference type="RuleBase" id="RU003749"/>
    </source>
</evidence>
<feature type="region of interest" description="Disordered" evidence="3">
    <location>
        <begin position="227"/>
        <end position="259"/>
    </location>
</feature>
<protein>
    <recommendedName>
        <fullName evidence="2">Anti-sigma factor antagonist</fullName>
    </recommendedName>
</protein>
<dbReference type="Gene3D" id="3.30.750.24">
    <property type="entry name" value="STAS domain"/>
    <property type="match status" value="2"/>
</dbReference>
<dbReference type="EMBL" id="BAAABV010000015">
    <property type="protein sequence ID" value="GAA0290565.1"/>
    <property type="molecule type" value="Genomic_DNA"/>
</dbReference>
<organism evidence="5 6">
    <name type="scientific">Streptomyces polychromogenes</name>
    <dbReference type="NCBI Taxonomy" id="67342"/>
    <lineage>
        <taxon>Bacteria</taxon>
        <taxon>Bacillati</taxon>
        <taxon>Actinomycetota</taxon>
        <taxon>Actinomycetes</taxon>
        <taxon>Kitasatosporales</taxon>
        <taxon>Streptomycetaceae</taxon>
        <taxon>Streptomyces</taxon>
    </lineage>
</organism>
<feature type="domain" description="STAS" evidence="4">
    <location>
        <begin position="128"/>
        <end position="223"/>
    </location>
</feature>
<name>A0ABP3F0X4_9ACTN</name>
<dbReference type="InterPro" id="IPR003658">
    <property type="entry name" value="Anti-sigma_ant"/>
</dbReference>
<dbReference type="PANTHER" id="PTHR33495:SF2">
    <property type="entry name" value="ANTI-SIGMA FACTOR ANTAGONIST TM_1081-RELATED"/>
    <property type="match status" value="1"/>
</dbReference>
<dbReference type="Pfam" id="PF01740">
    <property type="entry name" value="STAS"/>
    <property type="match status" value="1"/>
</dbReference>
<keyword evidence="6" id="KW-1185">Reference proteome</keyword>